<dbReference type="EMBL" id="NVWI01000001">
    <property type="protein sequence ID" value="PCJ43837.1"/>
    <property type="molecule type" value="Genomic_DNA"/>
</dbReference>
<dbReference type="SMART" id="SM00255">
    <property type="entry name" value="TIR"/>
    <property type="match status" value="1"/>
</dbReference>
<sequence length="319" mass="36088">MVELFFSYSHQDEELRNELEKHLSLLRRQGVIDLWSDHRIGPGKEISGEIDQHLESADIILLLVSPDFLNSDYCYDIEMGRAMERHESGETRVIPVILRPCDWQSAPFRKFKALPTDGKPVTKHQTLDDAFLDITRAIREVIQQLGPASPVMEHDDSLLTGDTSKPSLSQRVRSSSLRVRQEFTDRQRHKFLDEAFEFIAQYFEGSLAELEARNADVETSFKRVDANRFEASVYMGGQERSRCGIWLGDGTSISKGILFSHSGLGAGNSYNESLSIEDDSFSLFLKPMGMARIGKGGDKLLTAEGAAEFYWGLFIDRLQ</sequence>
<dbReference type="Proteomes" id="UP000228987">
    <property type="component" value="Unassembled WGS sequence"/>
</dbReference>
<dbReference type="InterPro" id="IPR035897">
    <property type="entry name" value="Toll_tir_struct_dom_sf"/>
</dbReference>
<evidence type="ECO:0000313" key="3">
    <source>
        <dbReference type="EMBL" id="PCJ43837.1"/>
    </source>
</evidence>
<reference evidence="4" key="1">
    <citation type="submission" date="2017-08" db="EMBL/GenBank/DDBJ databases">
        <title>A dynamic microbial community with high functional redundancy inhabits the cold, oxic subseafloor aquifer.</title>
        <authorList>
            <person name="Tully B.J."/>
            <person name="Wheat C.G."/>
            <person name="Glazer B.T."/>
            <person name="Huber J.A."/>
        </authorList>
    </citation>
    <scope>NUCLEOTIDE SEQUENCE [LARGE SCALE GENOMIC DNA]</scope>
</reference>
<evidence type="ECO:0000259" key="2">
    <source>
        <dbReference type="PROSITE" id="PS50104"/>
    </source>
</evidence>
<dbReference type="GO" id="GO:0007165">
    <property type="term" value="P:signal transduction"/>
    <property type="evidence" value="ECO:0007669"/>
    <property type="project" value="InterPro"/>
</dbReference>
<evidence type="ECO:0000313" key="4">
    <source>
        <dbReference type="Proteomes" id="UP000228987"/>
    </source>
</evidence>
<accession>A0A2A5CIY1</accession>
<dbReference type="AlphaFoldDB" id="A0A2A5CIY1"/>
<dbReference type="Pfam" id="PF13676">
    <property type="entry name" value="TIR_2"/>
    <property type="match status" value="1"/>
</dbReference>
<protein>
    <recommendedName>
        <fullName evidence="2">TIR domain-containing protein</fullName>
    </recommendedName>
</protein>
<name>A0A2A5CIY1_9GAMM</name>
<comment type="caution">
    <text evidence="3">The sequence shown here is derived from an EMBL/GenBank/DDBJ whole genome shotgun (WGS) entry which is preliminary data.</text>
</comment>
<feature type="domain" description="TIR" evidence="2">
    <location>
        <begin position="1"/>
        <end position="142"/>
    </location>
</feature>
<evidence type="ECO:0000256" key="1">
    <source>
        <dbReference type="SAM" id="MobiDB-lite"/>
    </source>
</evidence>
<dbReference type="Gene3D" id="3.40.50.10140">
    <property type="entry name" value="Toll/interleukin-1 receptor homology (TIR) domain"/>
    <property type="match status" value="1"/>
</dbReference>
<organism evidence="3 4">
    <name type="scientific">SAR86 cluster bacterium</name>
    <dbReference type="NCBI Taxonomy" id="2030880"/>
    <lineage>
        <taxon>Bacteria</taxon>
        <taxon>Pseudomonadati</taxon>
        <taxon>Pseudomonadota</taxon>
        <taxon>Gammaproteobacteria</taxon>
        <taxon>SAR86 cluster</taxon>
    </lineage>
</organism>
<feature type="region of interest" description="Disordered" evidence="1">
    <location>
        <begin position="152"/>
        <end position="171"/>
    </location>
</feature>
<dbReference type="InterPro" id="IPR000157">
    <property type="entry name" value="TIR_dom"/>
</dbReference>
<dbReference type="SUPFAM" id="SSF52200">
    <property type="entry name" value="Toll/Interleukin receptor TIR domain"/>
    <property type="match status" value="1"/>
</dbReference>
<proteinExistence type="predicted"/>
<gene>
    <name evidence="3" type="ORF">COA71_00140</name>
</gene>
<dbReference type="PROSITE" id="PS50104">
    <property type="entry name" value="TIR"/>
    <property type="match status" value="1"/>
</dbReference>